<dbReference type="Gramene" id="fgenesh1_pg.C_scaffold_5001003">
    <property type="protein sequence ID" value="fgenesh1_pg.C_scaffold_5001003"/>
    <property type="gene ID" value="fgenesh1_pg.C_scaffold_5001003"/>
</dbReference>
<dbReference type="PANTHER" id="PTHR14379">
    <property type="entry name" value="LIMKAIN B LKAP"/>
    <property type="match status" value="1"/>
</dbReference>
<name>D7LNM8_ARALL</name>
<evidence type="ECO:0008006" key="3">
    <source>
        <dbReference type="Google" id="ProtNLM"/>
    </source>
</evidence>
<dbReference type="STRING" id="81972.D7LNM8"/>
<sequence>MARKEAATRVFWGMSTCPVPDGYDAGRVGPCIKRALKKLGYTGGVSITGLGILTNVSTDILQALYSSGVSLSNLRTKSFGLQRKISGWKMAGPPWDNLMLISGEKNFVGYLGMLELNRVHVIQELPFDHLQTASNPIERPVWERFLVADGVNSGDLEEDLEEDPATNCSDSRQRPATAIFSRRNFQRSVAGFSDQSLVSVAESSDRQTNNTCCRWSLIAIAGSCRWIQRQANEHGHSRHTFEMNELNNKTKF</sequence>
<dbReference type="GO" id="GO:0005777">
    <property type="term" value="C:peroxisome"/>
    <property type="evidence" value="ECO:0007669"/>
    <property type="project" value="InterPro"/>
</dbReference>
<reference evidence="2" key="1">
    <citation type="journal article" date="2011" name="Nat. Genet.">
        <title>The Arabidopsis lyrata genome sequence and the basis of rapid genome size change.</title>
        <authorList>
            <person name="Hu T.T."/>
            <person name="Pattyn P."/>
            <person name="Bakker E.G."/>
            <person name="Cao J."/>
            <person name="Cheng J.-F."/>
            <person name="Clark R.M."/>
            <person name="Fahlgren N."/>
            <person name="Fawcett J.A."/>
            <person name="Grimwood J."/>
            <person name="Gundlach H."/>
            <person name="Haberer G."/>
            <person name="Hollister J.D."/>
            <person name="Ossowski S."/>
            <person name="Ottilar R.P."/>
            <person name="Salamov A.A."/>
            <person name="Schneeberger K."/>
            <person name="Spannagl M."/>
            <person name="Wang X."/>
            <person name="Yang L."/>
            <person name="Nasrallah M.E."/>
            <person name="Bergelson J."/>
            <person name="Carrington J.C."/>
            <person name="Gaut B.S."/>
            <person name="Schmutz J."/>
            <person name="Mayer K.F.X."/>
            <person name="Van de Peer Y."/>
            <person name="Grigoriev I.V."/>
            <person name="Nordborg M."/>
            <person name="Weigel D."/>
            <person name="Guo Y.-L."/>
        </authorList>
    </citation>
    <scope>NUCLEOTIDE SEQUENCE [LARGE SCALE GENOMIC DNA]</scope>
    <source>
        <strain evidence="2">cv. MN47</strain>
    </source>
</reference>
<organism evidence="2">
    <name type="scientific">Arabidopsis lyrata subsp. lyrata</name>
    <name type="common">Lyre-leaved rock-cress</name>
    <dbReference type="NCBI Taxonomy" id="81972"/>
    <lineage>
        <taxon>Eukaryota</taxon>
        <taxon>Viridiplantae</taxon>
        <taxon>Streptophyta</taxon>
        <taxon>Embryophyta</taxon>
        <taxon>Tracheophyta</taxon>
        <taxon>Spermatophyta</taxon>
        <taxon>Magnoliopsida</taxon>
        <taxon>eudicotyledons</taxon>
        <taxon>Gunneridae</taxon>
        <taxon>Pentapetalae</taxon>
        <taxon>rosids</taxon>
        <taxon>malvids</taxon>
        <taxon>Brassicales</taxon>
        <taxon>Brassicaceae</taxon>
        <taxon>Camelineae</taxon>
        <taxon>Arabidopsis</taxon>
    </lineage>
</organism>
<accession>D7LNM8</accession>
<dbReference type="CDD" id="cd10910">
    <property type="entry name" value="PIN_limkain_b1_N_like"/>
    <property type="match status" value="1"/>
</dbReference>
<dbReference type="PANTHER" id="PTHR14379:SF19">
    <property type="entry name" value="ENDONUCLEASE OR GLYCOSYL HYDROLASE-RELATED"/>
    <property type="match status" value="1"/>
</dbReference>
<dbReference type="InterPro" id="IPR024768">
    <property type="entry name" value="Marf1"/>
</dbReference>
<keyword evidence="2" id="KW-1185">Reference proteome</keyword>
<evidence type="ECO:0000313" key="2">
    <source>
        <dbReference type="Proteomes" id="UP000008694"/>
    </source>
</evidence>
<gene>
    <name evidence="1" type="ORF">ARALYDRAFT_347611</name>
</gene>
<dbReference type="HOGENOM" id="CLU_1104052_0_0_1"/>
<protein>
    <recommendedName>
        <fullName evidence="3">NYN domain-containing protein</fullName>
    </recommendedName>
</protein>
<dbReference type="EMBL" id="GL348717">
    <property type="protein sequence ID" value="EFH51978.1"/>
    <property type="molecule type" value="Genomic_DNA"/>
</dbReference>
<dbReference type="Proteomes" id="UP000008694">
    <property type="component" value="Unassembled WGS sequence"/>
</dbReference>
<evidence type="ECO:0000313" key="1">
    <source>
        <dbReference type="EMBL" id="EFH51978.1"/>
    </source>
</evidence>
<proteinExistence type="predicted"/>
<dbReference type="GO" id="GO:0010468">
    <property type="term" value="P:regulation of gene expression"/>
    <property type="evidence" value="ECO:0007669"/>
    <property type="project" value="InterPro"/>
</dbReference>
<dbReference type="AlphaFoldDB" id="D7LNM8"/>